<dbReference type="Proteomes" id="UP000664940">
    <property type="component" value="Unassembled WGS sequence"/>
</dbReference>
<proteinExistence type="predicted"/>
<organism evidence="2 3">
    <name type="scientific">Phyllostomus discolor</name>
    <name type="common">pale spear-nosed bat</name>
    <dbReference type="NCBI Taxonomy" id="89673"/>
    <lineage>
        <taxon>Eukaryota</taxon>
        <taxon>Metazoa</taxon>
        <taxon>Chordata</taxon>
        <taxon>Craniata</taxon>
        <taxon>Vertebrata</taxon>
        <taxon>Euteleostomi</taxon>
        <taxon>Mammalia</taxon>
        <taxon>Eutheria</taxon>
        <taxon>Laurasiatheria</taxon>
        <taxon>Chiroptera</taxon>
        <taxon>Yangochiroptera</taxon>
        <taxon>Phyllostomidae</taxon>
        <taxon>Phyllostominae</taxon>
        <taxon>Phyllostomus</taxon>
    </lineage>
</organism>
<evidence type="ECO:0000313" key="3">
    <source>
        <dbReference type="Proteomes" id="UP000664940"/>
    </source>
</evidence>
<name>A0A834EQA6_9CHIR</name>
<comment type="caution">
    <text evidence="2">The sequence shown here is derived from an EMBL/GenBank/DDBJ whole genome shotgun (WGS) entry which is preliminary data.</text>
</comment>
<feature type="region of interest" description="Disordered" evidence="1">
    <location>
        <begin position="94"/>
        <end position="117"/>
    </location>
</feature>
<reference evidence="2 3" key="1">
    <citation type="journal article" date="2020" name="Nature">
        <title>Six reference-quality genomes reveal evolution of bat adaptations.</title>
        <authorList>
            <person name="Jebb D."/>
            <person name="Huang Z."/>
            <person name="Pippel M."/>
            <person name="Hughes G.M."/>
            <person name="Lavrichenko K."/>
            <person name="Devanna P."/>
            <person name="Winkler S."/>
            <person name="Jermiin L.S."/>
            <person name="Skirmuntt E.C."/>
            <person name="Katzourakis A."/>
            <person name="Burkitt-Gray L."/>
            <person name="Ray D.A."/>
            <person name="Sullivan K.A.M."/>
            <person name="Roscito J.G."/>
            <person name="Kirilenko B.M."/>
            <person name="Davalos L.M."/>
            <person name="Corthals A.P."/>
            <person name="Power M.L."/>
            <person name="Jones G."/>
            <person name="Ransome R.D."/>
            <person name="Dechmann D.K.N."/>
            <person name="Locatelli A.G."/>
            <person name="Puechmaille S.J."/>
            <person name="Fedrigo O."/>
            <person name="Jarvis E.D."/>
            <person name="Hiller M."/>
            <person name="Vernes S.C."/>
            <person name="Myers E.W."/>
            <person name="Teeling E.C."/>
        </authorList>
    </citation>
    <scope>NUCLEOTIDE SEQUENCE [LARGE SCALE GENOMIC DNA]</scope>
    <source>
        <strain evidence="2">Bat1K_MPI-CBG_1</strain>
    </source>
</reference>
<accession>A0A834EQA6</accession>
<evidence type="ECO:0000256" key="1">
    <source>
        <dbReference type="SAM" id="MobiDB-lite"/>
    </source>
</evidence>
<dbReference type="AlphaFoldDB" id="A0A834EQA6"/>
<gene>
    <name evidence="2" type="ORF">HJG60_009822</name>
</gene>
<dbReference type="EMBL" id="JABVXQ010000002">
    <property type="protein sequence ID" value="KAF6125314.1"/>
    <property type="molecule type" value="Genomic_DNA"/>
</dbReference>
<protein>
    <submittedName>
        <fullName evidence="2">Uncharacterized protein</fullName>
    </submittedName>
</protein>
<evidence type="ECO:0000313" key="2">
    <source>
        <dbReference type="EMBL" id="KAF6125314.1"/>
    </source>
</evidence>
<sequence length="155" mass="16802">MKTPVGVEAQGETPSLTGEVLGKSYRVHKPTHTGISTRGAQFAWGVGAVEGTEVRRRAEQVPFFPLGPQPYIQRHNPATGVPHPGKHLRLCPSYITGATRPNRPKGGGEDGSNRMKAPQPVLLSDQEIANLSNAQFKALVIKMLTELVDFGRKLD</sequence>